<feature type="non-terminal residue" evidence="1">
    <location>
        <position position="1"/>
    </location>
</feature>
<dbReference type="AlphaFoldDB" id="Q9XEX6"/>
<proteinExistence type="evidence at transcript level"/>
<organism evidence="1">
    <name type="scientific">Solanum lycopersicum</name>
    <name type="common">Tomato</name>
    <name type="synonym">Lycopersicon esculentum</name>
    <dbReference type="NCBI Taxonomy" id="4081"/>
    <lineage>
        <taxon>Eukaryota</taxon>
        <taxon>Viridiplantae</taxon>
        <taxon>Streptophyta</taxon>
        <taxon>Embryophyta</taxon>
        <taxon>Tracheophyta</taxon>
        <taxon>Spermatophyta</taxon>
        <taxon>Magnoliopsida</taxon>
        <taxon>eudicotyledons</taxon>
        <taxon>Gunneridae</taxon>
        <taxon>Pentapetalae</taxon>
        <taxon>asterids</taxon>
        <taxon>lamiids</taxon>
        <taxon>Solanales</taxon>
        <taxon>Solanaceae</taxon>
        <taxon>Solanoideae</taxon>
        <taxon>Solaneae</taxon>
        <taxon>Solanum</taxon>
        <taxon>Solanum subgen. Lycopersicon</taxon>
    </lineage>
</organism>
<accession>Q9XEX6</accession>
<dbReference type="EMBL" id="AF123258">
    <property type="protein sequence ID" value="AAD30455.1"/>
    <property type="molecule type" value="mRNA"/>
</dbReference>
<evidence type="ECO:0000313" key="1">
    <source>
        <dbReference type="EMBL" id="AAD30455.1"/>
    </source>
</evidence>
<gene>
    <name evidence="1" type="primary">HCT6</name>
</gene>
<name>Q9XEX6_SOLLC</name>
<sequence length="36" mass="3943">IKGPRVVSIVIRDILGRHLIGTETTVGRNLEVGMIE</sequence>
<protein>
    <submittedName>
        <fullName evidence="1">Heat-induced chilling tolreance protein HCT6</fullName>
    </submittedName>
</protein>
<reference evidence="1" key="1">
    <citation type="submission" date="1999-01" db="EMBL/GenBank/DDBJ databases">
        <title>Heat treatment prevents chilling injury of tomato fruits: involvement of heat shock genes and heat shock proteins in the resistance of tomato fruit to low temperatures.</title>
        <authorList>
            <person name="Vlachonasios K.E."/>
            <person name="Kadyrzhanova D."/>
            <person name="Dilley D.R."/>
        </authorList>
    </citation>
    <scope>NUCLEOTIDE SEQUENCE</scope>
    <source>
        <tissue evidence="1">Mature green heat-treated</tissue>
    </source>
</reference>